<dbReference type="InterPro" id="IPR050259">
    <property type="entry name" value="SDR"/>
</dbReference>
<dbReference type="PANTHER" id="PTHR42879:SF2">
    <property type="entry name" value="3-OXOACYL-[ACYL-CARRIER-PROTEIN] REDUCTASE FABG"/>
    <property type="match status" value="1"/>
</dbReference>
<dbReference type="InterPro" id="IPR002347">
    <property type="entry name" value="SDR_fam"/>
</dbReference>
<name>A0A6A8LWC3_9LACO</name>
<dbReference type="AlphaFoldDB" id="A0A6A8LWC3"/>
<dbReference type="CDD" id="cd05233">
    <property type="entry name" value="SDR_c"/>
    <property type="match status" value="1"/>
</dbReference>
<evidence type="ECO:0000313" key="2">
    <source>
        <dbReference type="EMBL" id="MSE06500.1"/>
    </source>
</evidence>
<dbReference type="SUPFAM" id="SSF51735">
    <property type="entry name" value="NAD(P)-binding Rossmann-fold domains"/>
    <property type="match status" value="1"/>
</dbReference>
<comment type="caution">
    <text evidence="2">The sequence shown here is derived from an EMBL/GenBank/DDBJ whole genome shotgun (WGS) entry which is preliminary data.</text>
</comment>
<dbReference type="InterPro" id="IPR036291">
    <property type="entry name" value="NAD(P)-bd_dom_sf"/>
</dbReference>
<protein>
    <submittedName>
        <fullName evidence="2">SDR family NAD(P)-dependent oxidoreductase</fullName>
    </submittedName>
</protein>
<organism evidence="2 3">
    <name type="scientific">Ligilactobacillus salivarius</name>
    <dbReference type="NCBI Taxonomy" id="1624"/>
    <lineage>
        <taxon>Bacteria</taxon>
        <taxon>Bacillati</taxon>
        <taxon>Bacillota</taxon>
        <taxon>Bacilli</taxon>
        <taxon>Lactobacillales</taxon>
        <taxon>Lactobacillaceae</taxon>
        <taxon>Ligilactobacillus</taxon>
    </lineage>
</organism>
<feature type="non-terminal residue" evidence="2">
    <location>
        <position position="1"/>
    </location>
</feature>
<accession>A0A6A8LWC3</accession>
<dbReference type="PANTHER" id="PTHR42879">
    <property type="entry name" value="3-OXOACYL-(ACYL-CARRIER-PROTEIN) REDUCTASE"/>
    <property type="match status" value="1"/>
</dbReference>
<evidence type="ECO:0000313" key="3">
    <source>
        <dbReference type="Proteomes" id="UP000437575"/>
    </source>
</evidence>
<evidence type="ECO:0000256" key="1">
    <source>
        <dbReference type="ARBA" id="ARBA00006484"/>
    </source>
</evidence>
<dbReference type="Pfam" id="PF00106">
    <property type="entry name" value="adh_short"/>
    <property type="match status" value="1"/>
</dbReference>
<sequence length="150" mass="17068">QGWSLYLHYNNSYEKVKRLYDKLDSEYSKQEFLIIQSDMSKISEIDKLTNSVFSLDAVIFAEGTTKYGLFNQLKMEEFDEMLTMQLRYPLFLLQKLEEKLARSSLGRIVFIGSVYGGYGSAMEVGYSTIKGALSAFVKAYSKEVASLGIT</sequence>
<dbReference type="Gene3D" id="3.40.50.720">
    <property type="entry name" value="NAD(P)-binding Rossmann-like Domain"/>
    <property type="match status" value="1"/>
</dbReference>
<gene>
    <name evidence="2" type="ORF">GKC34_12285</name>
</gene>
<dbReference type="EMBL" id="WKKZ01000992">
    <property type="protein sequence ID" value="MSE06500.1"/>
    <property type="molecule type" value="Genomic_DNA"/>
</dbReference>
<proteinExistence type="inferred from homology"/>
<reference evidence="2 3" key="1">
    <citation type="submission" date="2019-11" db="EMBL/GenBank/DDBJ databases">
        <title>Draft Genome Sequence of Plant Growth-Promoting Rhizosphere-Associated Bacteria.</title>
        <authorList>
            <person name="Vasilyev I.Y."/>
            <person name="Radchenko V."/>
            <person name="Ilnitskaya E.V."/>
        </authorList>
    </citation>
    <scope>NUCLEOTIDE SEQUENCE [LARGE SCALE GENOMIC DNA]</scope>
    <source>
        <strain evidence="2 3">VRA_1sq_f</strain>
    </source>
</reference>
<comment type="similarity">
    <text evidence="1">Belongs to the short-chain dehydrogenases/reductases (SDR) family.</text>
</comment>
<feature type="non-terminal residue" evidence="2">
    <location>
        <position position="150"/>
    </location>
</feature>
<dbReference type="Proteomes" id="UP000437575">
    <property type="component" value="Unassembled WGS sequence"/>
</dbReference>